<dbReference type="InterPro" id="IPR017853">
    <property type="entry name" value="GH"/>
</dbReference>
<dbReference type="PROSITE" id="PS01095">
    <property type="entry name" value="GH18_1"/>
    <property type="match status" value="1"/>
</dbReference>
<dbReference type="InterPro" id="IPR050542">
    <property type="entry name" value="Glycosyl_Hydrlase18_Chitinase"/>
</dbReference>
<dbReference type="InterPro" id="IPR001579">
    <property type="entry name" value="Glyco_hydro_18_chit_AS"/>
</dbReference>
<reference evidence="6 7" key="1">
    <citation type="submission" date="2019-02" db="EMBL/GenBank/DDBJ databases">
        <title>Draft Genome Sequence of Streptomyces sp. AM-2504, identified by 16S rRNA comparative analysis as a Streptomyces Kasugaensis strain.</title>
        <authorList>
            <person name="Napolioni V."/>
            <person name="Giuliodori A.M."/>
            <person name="Spurio R."/>
            <person name="Fabbretti A."/>
        </authorList>
    </citation>
    <scope>NUCLEOTIDE SEQUENCE [LARGE SCALE GENOMIC DNA]</scope>
    <source>
        <strain evidence="6 7">AM-2504</strain>
    </source>
</reference>
<evidence type="ECO:0000256" key="4">
    <source>
        <dbReference type="SAM" id="SignalP"/>
    </source>
</evidence>
<feature type="chain" id="PRO_5039120958" description="chitinase" evidence="4">
    <location>
        <begin position="24"/>
        <end position="317"/>
    </location>
</feature>
<evidence type="ECO:0000256" key="1">
    <source>
        <dbReference type="ARBA" id="ARBA00012729"/>
    </source>
</evidence>
<dbReference type="PANTHER" id="PTHR45708:SF60">
    <property type="entry name" value="III CHITINASE, PUTATIVE (AFU_ORTHOLOGUE AFUA_5G03850)-RELATED"/>
    <property type="match status" value="1"/>
</dbReference>
<dbReference type="InterPro" id="IPR006311">
    <property type="entry name" value="TAT_signal"/>
</dbReference>
<evidence type="ECO:0000313" key="7">
    <source>
        <dbReference type="Proteomes" id="UP000292452"/>
    </source>
</evidence>
<dbReference type="AlphaFoldDB" id="A0A4Q9HMC7"/>
<dbReference type="SUPFAM" id="SSF51445">
    <property type="entry name" value="(Trans)glycosidases"/>
    <property type="match status" value="1"/>
</dbReference>
<dbReference type="EMBL" id="SIXH01000415">
    <property type="protein sequence ID" value="TBO55937.1"/>
    <property type="molecule type" value="Genomic_DNA"/>
</dbReference>
<dbReference type="PROSITE" id="PS51910">
    <property type="entry name" value="GH18_2"/>
    <property type="match status" value="1"/>
</dbReference>
<proteinExistence type="predicted"/>
<evidence type="ECO:0000313" key="6">
    <source>
        <dbReference type="EMBL" id="TBO55937.1"/>
    </source>
</evidence>
<dbReference type="GO" id="GO:0008843">
    <property type="term" value="F:endochitinase activity"/>
    <property type="evidence" value="ECO:0007669"/>
    <property type="project" value="UniProtKB-EC"/>
</dbReference>
<accession>A0A4Q9HMC7</accession>
<dbReference type="GO" id="GO:0005975">
    <property type="term" value="P:carbohydrate metabolic process"/>
    <property type="evidence" value="ECO:0007669"/>
    <property type="project" value="InterPro"/>
</dbReference>
<dbReference type="PROSITE" id="PS51318">
    <property type="entry name" value="TAT"/>
    <property type="match status" value="1"/>
</dbReference>
<gene>
    <name evidence="6" type="ORF">EYS09_30555</name>
</gene>
<dbReference type="RefSeq" id="WP_131125641.1">
    <property type="nucleotide sequence ID" value="NZ_SIXH01000415.1"/>
</dbReference>
<keyword evidence="4" id="KW-0732">Signal</keyword>
<feature type="domain" description="GH18" evidence="5">
    <location>
        <begin position="45"/>
        <end position="317"/>
    </location>
</feature>
<dbReference type="Gene3D" id="3.20.20.80">
    <property type="entry name" value="Glycosidases"/>
    <property type="match status" value="1"/>
</dbReference>
<dbReference type="Proteomes" id="UP000292452">
    <property type="component" value="Unassembled WGS sequence"/>
</dbReference>
<comment type="caution">
    <text evidence="6">The sequence shown here is derived from an EMBL/GenBank/DDBJ whole genome shotgun (WGS) entry which is preliminary data.</text>
</comment>
<protein>
    <recommendedName>
        <fullName evidence="1">chitinase</fullName>
        <ecNumber evidence="1">3.2.1.14</ecNumber>
    </recommendedName>
</protein>
<keyword evidence="2" id="KW-0378">Hydrolase</keyword>
<keyword evidence="3" id="KW-0326">Glycosidase</keyword>
<dbReference type="GO" id="GO:0005576">
    <property type="term" value="C:extracellular region"/>
    <property type="evidence" value="ECO:0007669"/>
    <property type="project" value="TreeGrafter"/>
</dbReference>
<evidence type="ECO:0000256" key="3">
    <source>
        <dbReference type="ARBA" id="ARBA00023295"/>
    </source>
</evidence>
<name>A0A4Q9HMC7_STRKA</name>
<keyword evidence="7" id="KW-1185">Reference proteome</keyword>
<evidence type="ECO:0000259" key="5">
    <source>
        <dbReference type="PROSITE" id="PS51910"/>
    </source>
</evidence>
<dbReference type="EC" id="3.2.1.14" evidence="1"/>
<sequence>MHSACHRLRRALLGTATALLATAATVLGPGTGPAVAKEHTASSPHRVVAYYQTQYTTGSNGSKTYVSPLPLKGIATDVEVAALHLNDDGSVHLNDNPPADPMFDQMWRDVATLQASGTRVSVMLGGAAQGTYANLHRDFTKYYGLLRDTLRTYRLNGVDIDIEETFSLADTEHLIAQLRTDFGPDFVISLAPVASDLSGSTNFSGGFDYATLEQQAGNQISWYNAQFYCGWGSLTGTRDYDAIMNNGFRPAKVVTGAVTNPATCGGYVDPTTLASTVGSLTAAHPDFGGVAGWEYFNAVGVGGGPETWYAHVKGAMG</sequence>
<feature type="signal peptide" evidence="4">
    <location>
        <begin position="1"/>
        <end position="23"/>
    </location>
</feature>
<evidence type="ECO:0000256" key="2">
    <source>
        <dbReference type="ARBA" id="ARBA00022801"/>
    </source>
</evidence>
<dbReference type="PANTHER" id="PTHR45708">
    <property type="entry name" value="ENDOCHITINASE"/>
    <property type="match status" value="1"/>
</dbReference>
<organism evidence="6 7">
    <name type="scientific">Streptomyces kasugaensis</name>
    <dbReference type="NCBI Taxonomy" id="1946"/>
    <lineage>
        <taxon>Bacteria</taxon>
        <taxon>Bacillati</taxon>
        <taxon>Actinomycetota</taxon>
        <taxon>Actinomycetes</taxon>
        <taxon>Kitasatosporales</taxon>
        <taxon>Streptomycetaceae</taxon>
        <taxon>Streptomyces</taxon>
    </lineage>
</organism>
<dbReference type="InterPro" id="IPR001223">
    <property type="entry name" value="Glyco_hydro18_cat"/>
</dbReference>